<dbReference type="PROSITE" id="PS50908">
    <property type="entry name" value="RWD"/>
    <property type="match status" value="1"/>
</dbReference>
<evidence type="ECO:0000313" key="2">
    <source>
        <dbReference type="Proteomes" id="UP000515121"/>
    </source>
</evidence>
<keyword evidence="2" id="KW-1185">Reference proteome</keyword>
<evidence type="ECO:0000313" key="3">
    <source>
        <dbReference type="RefSeq" id="XP_022723764.1"/>
    </source>
</evidence>
<dbReference type="InterPro" id="IPR040213">
    <property type="entry name" value="GIR2-like"/>
</dbReference>
<protein>
    <submittedName>
        <fullName evidence="3">Uncharacterized protein LOC111280585</fullName>
    </submittedName>
</protein>
<dbReference type="GeneID" id="111280585"/>
<dbReference type="KEGG" id="dzi:111280585"/>
<reference evidence="3" key="1">
    <citation type="submission" date="2025-08" db="UniProtKB">
        <authorList>
            <consortium name="RefSeq"/>
        </authorList>
    </citation>
    <scope>IDENTIFICATION</scope>
    <source>
        <tissue evidence="3">Fruit stalk</tissue>
    </source>
</reference>
<evidence type="ECO:0000259" key="1">
    <source>
        <dbReference type="PROSITE" id="PS50908"/>
    </source>
</evidence>
<feature type="domain" description="RWD" evidence="1">
    <location>
        <begin position="11"/>
        <end position="131"/>
    </location>
</feature>
<dbReference type="Proteomes" id="UP000515121">
    <property type="component" value="Unplaced"/>
</dbReference>
<dbReference type="InterPro" id="IPR016135">
    <property type="entry name" value="UBQ-conjugating_enzyme/RWD"/>
</dbReference>
<dbReference type="Pfam" id="PF05773">
    <property type="entry name" value="RWD"/>
    <property type="match status" value="1"/>
</dbReference>
<dbReference type="InterPro" id="IPR006575">
    <property type="entry name" value="RWD_dom"/>
</dbReference>
<dbReference type="Gene3D" id="3.10.110.10">
    <property type="entry name" value="Ubiquitin Conjugating Enzyme"/>
    <property type="match status" value="1"/>
</dbReference>
<sequence>MFTDHVQEQEMEIEALEAIIIDEFREIHSGESGLSTSNRCFQITLSPQDDDAYQLTTLLVQVALVFSSRENYPDVPPLLNVKRIVCNACCRLIITVESHWICYIKSRVFTDLHVSFLVSFRRSIIYFCCEMKKPCFRVKCFMSCTNNLSSAPHSEVTAHLVHVCDIDLLICPGFADSHFILCFTAFENLGMAMIYTLVTSGKEWLFERYGQDADVDNAEEEEAIKDEVIVPHGEPVIINTFLHGERFEAEFALDRAK</sequence>
<dbReference type="OrthoDB" id="277175at2759"/>
<organism evidence="2 3">
    <name type="scientific">Durio zibethinus</name>
    <name type="common">Durian</name>
    <dbReference type="NCBI Taxonomy" id="66656"/>
    <lineage>
        <taxon>Eukaryota</taxon>
        <taxon>Viridiplantae</taxon>
        <taxon>Streptophyta</taxon>
        <taxon>Embryophyta</taxon>
        <taxon>Tracheophyta</taxon>
        <taxon>Spermatophyta</taxon>
        <taxon>Magnoliopsida</taxon>
        <taxon>eudicotyledons</taxon>
        <taxon>Gunneridae</taxon>
        <taxon>Pentapetalae</taxon>
        <taxon>rosids</taxon>
        <taxon>malvids</taxon>
        <taxon>Malvales</taxon>
        <taxon>Malvaceae</taxon>
        <taxon>Helicteroideae</taxon>
        <taxon>Durio</taxon>
    </lineage>
</organism>
<gene>
    <name evidence="3" type="primary">LOC111280585</name>
</gene>
<dbReference type="SUPFAM" id="SSF54495">
    <property type="entry name" value="UBC-like"/>
    <property type="match status" value="1"/>
</dbReference>
<accession>A0A6P5X5V5</accession>
<name>A0A6P5X5V5_DURZI</name>
<proteinExistence type="predicted"/>
<dbReference type="AlphaFoldDB" id="A0A6P5X5V5"/>
<dbReference type="RefSeq" id="XP_022723764.1">
    <property type="nucleotide sequence ID" value="XM_022868029.1"/>
</dbReference>
<dbReference type="SMART" id="SM00591">
    <property type="entry name" value="RWD"/>
    <property type="match status" value="1"/>
</dbReference>
<dbReference type="PANTHER" id="PTHR12292">
    <property type="entry name" value="RWD DOMAIN-CONTAINING PROTEIN"/>
    <property type="match status" value="1"/>
</dbReference>